<dbReference type="Proteomes" id="UP000287144">
    <property type="component" value="Unassembled WGS sequence"/>
</dbReference>
<accession>A0A428SSH0</accession>
<gene>
    <name evidence="1" type="ORF">CEP52_013665</name>
</gene>
<evidence type="ECO:0000313" key="2">
    <source>
        <dbReference type="Proteomes" id="UP000287144"/>
    </source>
</evidence>
<comment type="caution">
    <text evidence="1">The sequence shown here is derived from an EMBL/GenBank/DDBJ whole genome shotgun (WGS) entry which is preliminary data.</text>
</comment>
<dbReference type="EMBL" id="NKCK01000197">
    <property type="protein sequence ID" value="RSL92726.1"/>
    <property type="molecule type" value="Genomic_DNA"/>
</dbReference>
<sequence>MPYCYCGQLKPFRASWTRECSKVPLRGPVGEPANHGQCLCLYTDILHNQASYGHEEQMAPDPKLQHSQRRQPWRHQHITSGVLELAVACAGDRQRRCRIRAAGPAIAAREALICCQGSEDSELRYVGEGDDVFGALSVQSAETYNSADARPLGDLKGPVVRHGAAVLALLMRPLGP</sequence>
<dbReference type="AlphaFoldDB" id="A0A428SSH0"/>
<protein>
    <submittedName>
        <fullName evidence="1">Uncharacterized protein</fullName>
    </submittedName>
</protein>
<name>A0A428SSH0_9HYPO</name>
<evidence type="ECO:0000313" key="1">
    <source>
        <dbReference type="EMBL" id="RSL92726.1"/>
    </source>
</evidence>
<organism evidence="1 2">
    <name type="scientific">Fusarium oligoseptatum</name>
    <dbReference type="NCBI Taxonomy" id="2604345"/>
    <lineage>
        <taxon>Eukaryota</taxon>
        <taxon>Fungi</taxon>
        <taxon>Dikarya</taxon>
        <taxon>Ascomycota</taxon>
        <taxon>Pezizomycotina</taxon>
        <taxon>Sordariomycetes</taxon>
        <taxon>Hypocreomycetidae</taxon>
        <taxon>Hypocreales</taxon>
        <taxon>Nectriaceae</taxon>
        <taxon>Fusarium</taxon>
        <taxon>Fusarium solani species complex</taxon>
    </lineage>
</organism>
<keyword evidence="2" id="KW-1185">Reference proteome</keyword>
<proteinExistence type="predicted"/>
<reference evidence="1 2" key="1">
    <citation type="submission" date="2017-06" db="EMBL/GenBank/DDBJ databases">
        <title>Comparative genomic analysis of Ambrosia Fusariam Clade fungi.</title>
        <authorList>
            <person name="Stajich J.E."/>
            <person name="Carrillo J."/>
            <person name="Kijimoto T."/>
            <person name="Eskalen A."/>
            <person name="O'Donnell K."/>
            <person name="Kasson M."/>
        </authorList>
    </citation>
    <scope>NUCLEOTIDE SEQUENCE [LARGE SCALE GENOMIC DNA]</scope>
    <source>
        <strain evidence="1 2">NRRL62579</strain>
    </source>
</reference>